<comment type="similarity">
    <text evidence="7">Belongs to the binding-protein-dependent transport system permease family.</text>
</comment>
<feature type="transmembrane region" description="Helical" evidence="7">
    <location>
        <begin position="21"/>
        <end position="43"/>
    </location>
</feature>
<comment type="caution">
    <text evidence="9">The sequence shown here is derived from an EMBL/GenBank/DDBJ whole genome shotgun (WGS) entry which is preliminary data.</text>
</comment>
<feature type="transmembrane region" description="Helical" evidence="7">
    <location>
        <begin position="116"/>
        <end position="139"/>
    </location>
</feature>
<dbReference type="CDD" id="cd06261">
    <property type="entry name" value="TM_PBP2"/>
    <property type="match status" value="1"/>
</dbReference>
<dbReference type="PANTHER" id="PTHR43744">
    <property type="entry name" value="ABC TRANSPORTER PERMEASE PROTEIN MG189-RELATED-RELATED"/>
    <property type="match status" value="1"/>
</dbReference>
<dbReference type="InterPro" id="IPR000515">
    <property type="entry name" value="MetI-like"/>
</dbReference>
<keyword evidence="5 7" id="KW-1133">Transmembrane helix</keyword>
<keyword evidence="6 7" id="KW-0472">Membrane</keyword>
<keyword evidence="4 7" id="KW-0812">Transmembrane</keyword>
<evidence type="ECO:0000256" key="4">
    <source>
        <dbReference type="ARBA" id="ARBA00022692"/>
    </source>
</evidence>
<evidence type="ECO:0000256" key="2">
    <source>
        <dbReference type="ARBA" id="ARBA00022448"/>
    </source>
</evidence>
<evidence type="ECO:0000256" key="6">
    <source>
        <dbReference type="ARBA" id="ARBA00023136"/>
    </source>
</evidence>
<evidence type="ECO:0000256" key="1">
    <source>
        <dbReference type="ARBA" id="ARBA00004651"/>
    </source>
</evidence>
<keyword evidence="2 7" id="KW-0813">Transport</keyword>
<protein>
    <submittedName>
        <fullName evidence="9">Carbohydrate ABC transporter permease</fullName>
    </submittedName>
</protein>
<feature type="transmembrane region" description="Helical" evidence="7">
    <location>
        <begin position="253"/>
        <end position="274"/>
    </location>
</feature>
<evidence type="ECO:0000313" key="9">
    <source>
        <dbReference type="EMBL" id="MFC0390782.1"/>
    </source>
</evidence>
<dbReference type="EMBL" id="JBHLVF010000009">
    <property type="protein sequence ID" value="MFC0390782.1"/>
    <property type="molecule type" value="Genomic_DNA"/>
</dbReference>
<feature type="transmembrane region" description="Helical" evidence="7">
    <location>
        <begin position="151"/>
        <end position="172"/>
    </location>
</feature>
<evidence type="ECO:0000313" key="10">
    <source>
        <dbReference type="Proteomes" id="UP001589818"/>
    </source>
</evidence>
<dbReference type="SUPFAM" id="SSF161098">
    <property type="entry name" value="MetI-like"/>
    <property type="match status" value="1"/>
</dbReference>
<dbReference type="RefSeq" id="WP_256555431.1">
    <property type="nucleotide sequence ID" value="NZ_JANHOF010000009.1"/>
</dbReference>
<evidence type="ECO:0000256" key="5">
    <source>
        <dbReference type="ARBA" id="ARBA00022989"/>
    </source>
</evidence>
<organism evidence="9 10">
    <name type="scientific">Paenibacillus mendelii</name>
    <dbReference type="NCBI Taxonomy" id="206163"/>
    <lineage>
        <taxon>Bacteria</taxon>
        <taxon>Bacillati</taxon>
        <taxon>Bacillota</taxon>
        <taxon>Bacilli</taxon>
        <taxon>Bacillales</taxon>
        <taxon>Paenibacillaceae</taxon>
        <taxon>Paenibacillus</taxon>
    </lineage>
</organism>
<dbReference type="PROSITE" id="PS50928">
    <property type="entry name" value="ABC_TM1"/>
    <property type="match status" value="1"/>
</dbReference>
<evidence type="ECO:0000256" key="3">
    <source>
        <dbReference type="ARBA" id="ARBA00022475"/>
    </source>
</evidence>
<comment type="subcellular location">
    <subcellularLocation>
        <location evidence="1 7">Cell membrane</location>
        <topology evidence="1 7">Multi-pass membrane protein</topology>
    </subcellularLocation>
</comment>
<feature type="domain" description="ABC transmembrane type-1" evidence="8">
    <location>
        <begin position="81"/>
        <end position="274"/>
    </location>
</feature>
<keyword evidence="3" id="KW-1003">Cell membrane</keyword>
<evidence type="ECO:0000259" key="8">
    <source>
        <dbReference type="PROSITE" id="PS50928"/>
    </source>
</evidence>
<dbReference type="Gene3D" id="1.10.3720.10">
    <property type="entry name" value="MetI-like"/>
    <property type="match status" value="1"/>
</dbReference>
<accession>A0ABV6J4Q1</accession>
<name>A0ABV6J4Q1_9BACL</name>
<dbReference type="Proteomes" id="UP001589818">
    <property type="component" value="Unassembled WGS sequence"/>
</dbReference>
<reference evidence="9 10" key="1">
    <citation type="submission" date="2024-09" db="EMBL/GenBank/DDBJ databases">
        <authorList>
            <person name="Sun Q."/>
            <person name="Mori K."/>
        </authorList>
    </citation>
    <scope>NUCLEOTIDE SEQUENCE [LARGE SCALE GENOMIC DNA]</scope>
    <source>
        <strain evidence="9 10">CCM 4839</strain>
    </source>
</reference>
<evidence type="ECO:0000256" key="7">
    <source>
        <dbReference type="RuleBase" id="RU363032"/>
    </source>
</evidence>
<gene>
    <name evidence="9" type="ORF">ACFFJ8_05270</name>
</gene>
<dbReference type="InterPro" id="IPR035906">
    <property type="entry name" value="MetI-like_sf"/>
</dbReference>
<sequence>MSQIRAKKVAVIEKRLSLMDLIWRVLLLLWCLSIIFPVIWILVQSLRTNADFFQNIWGLPVQIQWRNYYEAWTSYNIGKSMLNTLYYVGVGLALGTFLTALNAYALTRITFKGRKLIWSIIMLSLFLPGINALIPQYILMKTLHLTNSLTGLIVLDSLGENVFFLMLLGGFMSSLPKDLEESGYVDGATLFQVFWRIIVPLSTPGIVTVAIFKFLGLYNNFLGPFIYLSDPAKYTIGVNMYQANMRMSYTADWVTMFAGVMIVMVPSIIIYILFQRRIMEGATLGATKG</sequence>
<dbReference type="Pfam" id="PF00528">
    <property type="entry name" value="BPD_transp_1"/>
    <property type="match status" value="1"/>
</dbReference>
<proteinExistence type="inferred from homology"/>
<feature type="transmembrane region" description="Helical" evidence="7">
    <location>
        <begin position="193"/>
        <end position="215"/>
    </location>
</feature>
<keyword evidence="10" id="KW-1185">Reference proteome</keyword>
<dbReference type="PANTHER" id="PTHR43744:SF8">
    <property type="entry name" value="SN-GLYCEROL-3-PHOSPHATE TRANSPORT SYSTEM PERMEASE PROTEIN UGPE"/>
    <property type="match status" value="1"/>
</dbReference>
<feature type="transmembrane region" description="Helical" evidence="7">
    <location>
        <begin position="84"/>
        <end position="104"/>
    </location>
</feature>